<proteinExistence type="predicted"/>
<reference evidence="1 2" key="1">
    <citation type="submission" date="2019-07" db="EMBL/GenBank/DDBJ databases">
        <title>Whole genome shotgun sequence of Brevifollis gellanilyticus NBRC 108608.</title>
        <authorList>
            <person name="Hosoyama A."/>
            <person name="Uohara A."/>
            <person name="Ohji S."/>
            <person name="Ichikawa N."/>
        </authorList>
    </citation>
    <scope>NUCLEOTIDE SEQUENCE [LARGE SCALE GENOMIC DNA]</scope>
    <source>
        <strain evidence="1 2">NBRC 108608</strain>
    </source>
</reference>
<dbReference type="AlphaFoldDB" id="A0A512M832"/>
<keyword evidence="2" id="KW-1185">Reference proteome</keyword>
<gene>
    <name evidence="1" type="ORF">BGE01nite_21870</name>
</gene>
<dbReference type="EMBL" id="BKAG01000013">
    <property type="protein sequence ID" value="GEP42896.1"/>
    <property type="molecule type" value="Genomic_DNA"/>
</dbReference>
<name>A0A512M832_9BACT</name>
<evidence type="ECO:0000313" key="2">
    <source>
        <dbReference type="Proteomes" id="UP000321577"/>
    </source>
</evidence>
<dbReference type="Proteomes" id="UP000321577">
    <property type="component" value="Unassembled WGS sequence"/>
</dbReference>
<accession>A0A512M832</accession>
<sequence length="91" mass="9503">MKFHTSALATAIVSTALRFHRVPASTIASRNTSAANMCPVYGSTAQQAEASTNKVVSPQLNCPTTATATGTGGRGGLGEWVSEEFMVPWCL</sequence>
<organism evidence="1 2">
    <name type="scientific">Brevifollis gellanilyticus</name>
    <dbReference type="NCBI Taxonomy" id="748831"/>
    <lineage>
        <taxon>Bacteria</taxon>
        <taxon>Pseudomonadati</taxon>
        <taxon>Verrucomicrobiota</taxon>
        <taxon>Verrucomicrobiia</taxon>
        <taxon>Verrucomicrobiales</taxon>
        <taxon>Verrucomicrobiaceae</taxon>
    </lineage>
</organism>
<protein>
    <submittedName>
        <fullName evidence="1">Uncharacterized protein</fullName>
    </submittedName>
</protein>
<comment type="caution">
    <text evidence="1">The sequence shown here is derived from an EMBL/GenBank/DDBJ whole genome shotgun (WGS) entry which is preliminary data.</text>
</comment>
<evidence type="ECO:0000313" key="1">
    <source>
        <dbReference type="EMBL" id="GEP42896.1"/>
    </source>
</evidence>